<evidence type="ECO:0000256" key="10">
    <source>
        <dbReference type="ARBA" id="ARBA00022723"/>
    </source>
</evidence>
<evidence type="ECO:0000256" key="5">
    <source>
        <dbReference type="ARBA" id="ARBA00005520"/>
    </source>
</evidence>
<dbReference type="EC" id="4.1.99.12" evidence="7 14"/>
<feature type="binding site" evidence="14">
    <location>
        <position position="46"/>
    </location>
    <ligand>
        <name>D-ribulose 5-phosphate</name>
        <dbReference type="ChEBI" id="CHEBI:58121"/>
    </ligand>
</feature>
<evidence type="ECO:0000256" key="2">
    <source>
        <dbReference type="ARBA" id="ARBA00001936"/>
    </source>
</evidence>
<evidence type="ECO:0000256" key="8">
    <source>
        <dbReference type="ARBA" id="ARBA00018836"/>
    </source>
</evidence>
<evidence type="ECO:0000313" key="17">
    <source>
        <dbReference type="Proteomes" id="UP000058599"/>
    </source>
</evidence>
<comment type="pathway">
    <text evidence="4 14">Cofactor biosynthesis; riboflavin biosynthesis; 2-hydroxy-3-oxobutyl phosphate from D-ribulose 5-phosphate: step 1/1.</text>
</comment>
<keyword evidence="13 14" id="KW-0456">Lyase</keyword>
<comment type="similarity">
    <text evidence="6">In the C-terminal section; belongs to the GTP cyclohydrolase II family.</text>
</comment>
<comment type="cofactor">
    <cofactor evidence="14">
        <name>Mg(2+)</name>
        <dbReference type="ChEBI" id="CHEBI:18420"/>
    </cofactor>
    <cofactor evidence="14">
        <name>Mn(2+)</name>
        <dbReference type="ChEBI" id="CHEBI:29035"/>
    </cofactor>
    <text evidence="14">Binds 2 divalent metal cations per subunit. Magnesium or manganese.</text>
</comment>
<feature type="site" description="Essential for catalytic activity" evidence="14">
    <location>
        <position position="178"/>
    </location>
</feature>
<comment type="similarity">
    <text evidence="5">In the N-terminal section; belongs to the DHBP synthase family.</text>
</comment>
<dbReference type="GO" id="GO:0030145">
    <property type="term" value="F:manganese ion binding"/>
    <property type="evidence" value="ECO:0007669"/>
    <property type="project" value="UniProtKB-UniRule"/>
</dbReference>
<dbReference type="Gene3D" id="3.90.870.10">
    <property type="entry name" value="DHBP synthase"/>
    <property type="match status" value="1"/>
</dbReference>
<evidence type="ECO:0000256" key="1">
    <source>
        <dbReference type="ARBA" id="ARBA00000141"/>
    </source>
</evidence>
<sequence>MTLQPVSKPRHDPVTAISPIADIIAEARNGKPFILVDADDRENEGDIIIPAQFATPDRINQMATHARGLICLTITAERARFLELEQMSQNNRSGHGTAFTVSIEAREGVTTGISAYDRAHTVSVAINSRDPKRDIVSPGHVFPLVARDGGVLVRAGHTEAAVDISNLAGLIPAAVICEVMNDDGSMARLADLIPFAEKHGMKIGTIADLIAFRRKSEMLVERVASGPFVSHYGDDFTIHVYRDKVDGGEHVALTRGTIKPDSDTLVRVHQFDLTADLLGYRNAHPDYVPAALKQLAAHDGPAVAVFIQDPDPQSISRRVGGGRREYAERASDRDYGFGAQILRDVGVGRMTLLTSSNRKMAALEGFGLEIVGRQPIVASDDG</sequence>
<comment type="function">
    <text evidence="3 14">Catalyzes the conversion of D-ribulose 5-phosphate to formate and 3,4-dihydroxy-2-butanone 4-phosphate.</text>
</comment>
<evidence type="ECO:0000256" key="6">
    <source>
        <dbReference type="ARBA" id="ARBA00008976"/>
    </source>
</evidence>
<dbReference type="SUPFAM" id="SSF142695">
    <property type="entry name" value="RibA-like"/>
    <property type="match status" value="1"/>
</dbReference>
<evidence type="ECO:0000256" key="9">
    <source>
        <dbReference type="ARBA" id="ARBA00022619"/>
    </source>
</evidence>
<feature type="binding site" evidence="14">
    <location>
        <position position="42"/>
    </location>
    <ligand>
        <name>Mg(2+)</name>
        <dbReference type="ChEBI" id="CHEBI:18420"/>
        <label>2</label>
    </ligand>
</feature>
<keyword evidence="17" id="KW-1185">Reference proteome</keyword>
<keyword evidence="10 14" id="KW-0479">Metal-binding</keyword>
<proteinExistence type="inferred from homology"/>
<feature type="binding site" evidence="14">
    <location>
        <position position="42"/>
    </location>
    <ligand>
        <name>Mg(2+)</name>
        <dbReference type="ChEBI" id="CHEBI:18420"/>
        <label>1</label>
    </ligand>
</feature>
<evidence type="ECO:0000313" key="16">
    <source>
        <dbReference type="EMBL" id="AMG75587.1"/>
    </source>
</evidence>
<evidence type="ECO:0000256" key="4">
    <source>
        <dbReference type="ARBA" id="ARBA00004904"/>
    </source>
</evidence>
<dbReference type="PIRSF" id="PIRSF001259">
    <property type="entry name" value="RibA"/>
    <property type="match status" value="1"/>
</dbReference>
<dbReference type="SUPFAM" id="SSF55821">
    <property type="entry name" value="YrdC/RibB"/>
    <property type="match status" value="1"/>
</dbReference>
<evidence type="ECO:0000259" key="15">
    <source>
        <dbReference type="Pfam" id="PF00925"/>
    </source>
</evidence>
<dbReference type="Pfam" id="PF00925">
    <property type="entry name" value="GTP_cyclohydro2"/>
    <property type="match status" value="1"/>
</dbReference>
<comment type="catalytic activity">
    <reaction evidence="1 14">
        <text>D-ribulose 5-phosphate = (2S)-2-hydroxy-3-oxobutyl phosphate + formate + H(+)</text>
        <dbReference type="Rhea" id="RHEA:18457"/>
        <dbReference type="ChEBI" id="CHEBI:15378"/>
        <dbReference type="ChEBI" id="CHEBI:15740"/>
        <dbReference type="ChEBI" id="CHEBI:58121"/>
        <dbReference type="ChEBI" id="CHEBI:58830"/>
        <dbReference type="EC" id="4.1.99.12"/>
    </reaction>
</comment>
<reference evidence="16 17" key="1">
    <citation type="journal article" date="2016" name="BMC Genomics">
        <title>Genomic analysis of the nitrate-respiring Sphingopyxis granuli (formerly Sphingomonas macrogoltabida) strain TFA.</title>
        <authorList>
            <person name="Garcia-Romero I."/>
            <person name="Perez-Pulido A.J."/>
            <person name="Gonzalez-Flores Y.E."/>
            <person name="Reyes-Ramirez F."/>
            <person name="Santero E."/>
            <person name="Floriano B."/>
        </authorList>
    </citation>
    <scope>NUCLEOTIDE SEQUENCE [LARGE SCALE GENOMIC DNA]</scope>
    <source>
        <strain evidence="16 17">TFA</strain>
    </source>
</reference>
<evidence type="ECO:0000256" key="13">
    <source>
        <dbReference type="ARBA" id="ARBA00023239"/>
    </source>
</evidence>
<feature type="domain" description="GTP cyclohydrolase II" evidence="15">
    <location>
        <begin position="223"/>
        <end position="375"/>
    </location>
</feature>
<dbReference type="FunFam" id="3.90.870.10:FF:000001">
    <property type="entry name" value="Riboflavin biosynthesis protein RibBA"/>
    <property type="match status" value="1"/>
</dbReference>
<comment type="cofactor">
    <cofactor evidence="2">
        <name>Mn(2+)</name>
        <dbReference type="ChEBI" id="CHEBI:29035"/>
    </cofactor>
</comment>
<feature type="site" description="Essential for catalytic activity" evidence="14">
    <location>
        <position position="140"/>
    </location>
</feature>
<dbReference type="KEGG" id="sgi:SGRAN_3244"/>
<feature type="binding site" evidence="14">
    <location>
        <begin position="41"/>
        <end position="42"/>
    </location>
    <ligand>
        <name>D-ribulose 5-phosphate</name>
        <dbReference type="ChEBI" id="CHEBI:58121"/>
    </ligand>
</feature>
<organism evidence="16 17">
    <name type="scientific">Sphingopyxis granuli</name>
    <dbReference type="NCBI Taxonomy" id="267128"/>
    <lineage>
        <taxon>Bacteria</taxon>
        <taxon>Pseudomonadati</taxon>
        <taxon>Pseudomonadota</taxon>
        <taxon>Alphaproteobacteria</taxon>
        <taxon>Sphingomonadales</taxon>
        <taxon>Sphingomonadaceae</taxon>
        <taxon>Sphingopyxis</taxon>
    </lineage>
</organism>
<dbReference type="InterPro" id="IPR036144">
    <property type="entry name" value="RibA-like_sf"/>
</dbReference>
<name>A0AA86GRY6_9SPHN</name>
<evidence type="ECO:0000256" key="7">
    <source>
        <dbReference type="ARBA" id="ARBA00012153"/>
    </source>
</evidence>
<keyword evidence="12 14" id="KW-0464">Manganese</keyword>
<feature type="binding site" evidence="14">
    <location>
        <position position="157"/>
    </location>
    <ligand>
        <name>Mg(2+)</name>
        <dbReference type="ChEBI" id="CHEBI:18420"/>
        <label>2</label>
    </ligand>
</feature>
<evidence type="ECO:0000256" key="3">
    <source>
        <dbReference type="ARBA" id="ARBA00002284"/>
    </source>
</evidence>
<dbReference type="InterPro" id="IPR017945">
    <property type="entry name" value="DHBP_synth_RibB-like_a/b_dom"/>
</dbReference>
<evidence type="ECO:0000256" key="11">
    <source>
        <dbReference type="ARBA" id="ARBA00022842"/>
    </source>
</evidence>
<dbReference type="EMBL" id="CP012199">
    <property type="protein sequence ID" value="AMG75587.1"/>
    <property type="molecule type" value="Genomic_DNA"/>
</dbReference>
<dbReference type="PANTHER" id="PTHR21327">
    <property type="entry name" value="GTP CYCLOHYDROLASE II-RELATED"/>
    <property type="match status" value="1"/>
</dbReference>
<dbReference type="GO" id="GO:0008686">
    <property type="term" value="F:3,4-dihydroxy-2-butanone-4-phosphate synthase activity"/>
    <property type="evidence" value="ECO:0007669"/>
    <property type="project" value="UniProtKB-UniRule"/>
</dbReference>
<comment type="subunit">
    <text evidence="14">Homodimer.</text>
</comment>
<dbReference type="PANTHER" id="PTHR21327:SF34">
    <property type="entry name" value="3,4-DIHYDROXY-2-BUTANONE 4-PHOSPHATE SYNTHASE"/>
    <property type="match status" value="1"/>
</dbReference>
<dbReference type="Gene3D" id="3.40.50.10990">
    <property type="entry name" value="GTP cyclohydrolase II"/>
    <property type="match status" value="1"/>
</dbReference>
<dbReference type="Proteomes" id="UP000058599">
    <property type="component" value="Chromosome"/>
</dbReference>
<dbReference type="InterPro" id="IPR000422">
    <property type="entry name" value="DHBP_synthase_RibB"/>
</dbReference>
<evidence type="ECO:0000256" key="14">
    <source>
        <dbReference type="HAMAP-Rule" id="MF_00180"/>
    </source>
</evidence>
<keyword evidence="9 14" id="KW-0686">Riboflavin biosynthesis</keyword>
<dbReference type="NCBIfam" id="TIGR00506">
    <property type="entry name" value="ribB"/>
    <property type="match status" value="1"/>
</dbReference>
<dbReference type="HAMAP" id="MF_00180">
    <property type="entry name" value="RibB"/>
    <property type="match status" value="1"/>
</dbReference>
<comment type="similarity">
    <text evidence="14">Belongs to the DHBP synthase family.</text>
</comment>
<feature type="binding site" evidence="14">
    <location>
        <begin position="154"/>
        <end position="158"/>
    </location>
    <ligand>
        <name>D-ribulose 5-phosphate</name>
        <dbReference type="ChEBI" id="CHEBI:58121"/>
    </ligand>
</feature>
<evidence type="ECO:0000256" key="12">
    <source>
        <dbReference type="ARBA" id="ARBA00023211"/>
    </source>
</evidence>
<dbReference type="GO" id="GO:0005829">
    <property type="term" value="C:cytosol"/>
    <property type="evidence" value="ECO:0007669"/>
    <property type="project" value="TreeGrafter"/>
</dbReference>
<keyword evidence="11 14" id="KW-0460">Magnesium</keyword>
<gene>
    <name evidence="16" type="primary">ribB2</name>
    <name evidence="14" type="synonym">ribB</name>
    <name evidence="16" type="ORF">SGRAN_3244</name>
</gene>
<dbReference type="GO" id="GO:0009231">
    <property type="term" value="P:riboflavin biosynthetic process"/>
    <property type="evidence" value="ECO:0007669"/>
    <property type="project" value="UniProtKB-UniRule"/>
</dbReference>
<dbReference type="InterPro" id="IPR032677">
    <property type="entry name" value="GTP_cyclohydro_II"/>
</dbReference>
<dbReference type="Pfam" id="PF00926">
    <property type="entry name" value="DHBP_synthase"/>
    <property type="match status" value="1"/>
</dbReference>
<dbReference type="GO" id="GO:0000287">
    <property type="term" value="F:magnesium ion binding"/>
    <property type="evidence" value="ECO:0007669"/>
    <property type="project" value="UniProtKB-UniRule"/>
</dbReference>
<dbReference type="AlphaFoldDB" id="A0AA86GRY6"/>
<accession>A0AA86GRY6</accession>
<protein>
    <recommendedName>
        <fullName evidence="8 14">3,4-dihydroxy-2-butanone 4-phosphate synthase</fullName>
        <shortName evidence="14">DHBP synthase</shortName>
        <ecNumber evidence="7 14">4.1.99.12</ecNumber>
    </recommendedName>
</protein>